<dbReference type="Proteomes" id="UP000176273">
    <property type="component" value="Unassembled WGS sequence"/>
</dbReference>
<evidence type="ECO:0000313" key="2">
    <source>
        <dbReference type="Proteomes" id="UP000176273"/>
    </source>
</evidence>
<evidence type="ECO:0000313" key="1">
    <source>
        <dbReference type="EMBL" id="OGG36782.1"/>
    </source>
</evidence>
<dbReference type="EMBL" id="MFKH01000016">
    <property type="protein sequence ID" value="OGG36782.1"/>
    <property type="molecule type" value="Genomic_DNA"/>
</dbReference>
<name>A0A1F6BJ42_9BACT</name>
<accession>A0A1F6BJ42</accession>
<protein>
    <submittedName>
        <fullName evidence="1">Uncharacterized protein</fullName>
    </submittedName>
</protein>
<dbReference type="AlphaFoldDB" id="A0A1F6BJ42"/>
<comment type="caution">
    <text evidence="1">The sequence shown here is derived from an EMBL/GenBank/DDBJ whole genome shotgun (WGS) entry which is preliminary data.</text>
</comment>
<reference evidence="1 2" key="1">
    <citation type="journal article" date="2016" name="Nat. Commun.">
        <title>Thousands of microbial genomes shed light on interconnected biogeochemical processes in an aquifer system.</title>
        <authorList>
            <person name="Anantharaman K."/>
            <person name="Brown C.T."/>
            <person name="Hug L.A."/>
            <person name="Sharon I."/>
            <person name="Castelle C.J."/>
            <person name="Probst A.J."/>
            <person name="Thomas B.C."/>
            <person name="Singh A."/>
            <person name="Wilkins M.J."/>
            <person name="Karaoz U."/>
            <person name="Brodie E.L."/>
            <person name="Williams K.H."/>
            <person name="Hubbard S.S."/>
            <person name="Banfield J.F."/>
        </authorList>
    </citation>
    <scope>NUCLEOTIDE SEQUENCE [LARGE SCALE GENOMIC DNA]</scope>
</reference>
<gene>
    <name evidence="1" type="ORF">A2110_01075</name>
</gene>
<dbReference type="STRING" id="1798468.A2110_01075"/>
<proteinExistence type="predicted"/>
<sequence>MPTRRQKMETVEHQIVTLSGDEARKENQRSKFGAKLDRCKKMIDPDLDPASQSYTICIVAILEPLLKNGMAVRADVLKKLEAMDDADRITVSFWNAWDDVRIDCQGRLS</sequence>
<organism evidence="1 2">
    <name type="scientific">Candidatus Jorgensenbacteria bacterium GWA1_54_12</name>
    <dbReference type="NCBI Taxonomy" id="1798468"/>
    <lineage>
        <taxon>Bacteria</taxon>
        <taxon>Candidatus Joergenseniibacteriota</taxon>
    </lineage>
</organism>